<evidence type="ECO:0000256" key="8">
    <source>
        <dbReference type="ARBA" id="ARBA00061603"/>
    </source>
</evidence>
<dbReference type="STRING" id="8022.A0A060X7A9"/>
<keyword evidence="7" id="KW-0131">Cell cycle</keyword>
<evidence type="ECO:0000256" key="1">
    <source>
        <dbReference type="ARBA" id="ARBA00004123"/>
    </source>
</evidence>
<reference evidence="10" key="1">
    <citation type="journal article" date="2014" name="Nat. Commun.">
        <title>The rainbow trout genome provides novel insights into evolution after whole-genome duplication in vertebrates.</title>
        <authorList>
            <person name="Berthelot C."/>
            <person name="Brunet F."/>
            <person name="Chalopin D."/>
            <person name="Juanchich A."/>
            <person name="Bernard M."/>
            <person name="Noel B."/>
            <person name="Bento P."/>
            <person name="Da Silva C."/>
            <person name="Labadie K."/>
            <person name="Alberti A."/>
            <person name="Aury J.M."/>
            <person name="Louis A."/>
            <person name="Dehais P."/>
            <person name="Bardou P."/>
            <person name="Montfort J."/>
            <person name="Klopp C."/>
            <person name="Cabau C."/>
            <person name="Gaspin C."/>
            <person name="Thorgaard G.H."/>
            <person name="Boussaha M."/>
            <person name="Quillet E."/>
            <person name="Guyomard R."/>
            <person name="Galiana D."/>
            <person name="Bobe J."/>
            <person name="Volff J.N."/>
            <person name="Genet C."/>
            <person name="Wincker P."/>
            <person name="Jaillon O."/>
            <person name="Roest Crollius H."/>
            <person name="Guiguen Y."/>
        </authorList>
    </citation>
    <scope>NUCLEOTIDE SEQUENCE [LARGE SCALE GENOMIC DNA]</scope>
</reference>
<dbReference type="GO" id="GO:0007346">
    <property type="term" value="P:regulation of mitotic cell cycle"/>
    <property type="evidence" value="ECO:0007669"/>
    <property type="project" value="TreeGrafter"/>
</dbReference>
<evidence type="ECO:0000256" key="7">
    <source>
        <dbReference type="ARBA" id="ARBA00023306"/>
    </source>
</evidence>
<dbReference type="GO" id="GO:0005737">
    <property type="term" value="C:cytoplasm"/>
    <property type="evidence" value="ECO:0007669"/>
    <property type="project" value="UniProtKB-SubCell"/>
</dbReference>
<protein>
    <recommendedName>
        <fullName evidence="12">Integrator complex subunit 13</fullName>
    </recommendedName>
</protein>
<evidence type="ECO:0000313" key="11">
    <source>
        <dbReference type="Proteomes" id="UP000193380"/>
    </source>
</evidence>
<accession>A0A060X7A9</accession>
<evidence type="ECO:0000313" key="10">
    <source>
        <dbReference type="EMBL" id="CDQ75336.1"/>
    </source>
</evidence>
<dbReference type="PANTHER" id="PTHR12955:SF1">
    <property type="entry name" value="INTEGRATOR COMPLEX SUBUNIT 13"/>
    <property type="match status" value="1"/>
</dbReference>
<feature type="region of interest" description="Disordered" evidence="9">
    <location>
        <begin position="386"/>
        <end position="406"/>
    </location>
</feature>
<keyword evidence="6" id="KW-0539">Nucleus</keyword>
<organism evidence="10 11">
    <name type="scientific">Oncorhynchus mykiss</name>
    <name type="common">Rainbow trout</name>
    <name type="synonym">Salmo gairdneri</name>
    <dbReference type="NCBI Taxonomy" id="8022"/>
    <lineage>
        <taxon>Eukaryota</taxon>
        <taxon>Metazoa</taxon>
        <taxon>Chordata</taxon>
        <taxon>Craniata</taxon>
        <taxon>Vertebrata</taxon>
        <taxon>Euteleostomi</taxon>
        <taxon>Actinopterygii</taxon>
        <taxon>Neopterygii</taxon>
        <taxon>Teleostei</taxon>
        <taxon>Protacanthopterygii</taxon>
        <taxon>Salmoniformes</taxon>
        <taxon>Salmonidae</taxon>
        <taxon>Salmoninae</taxon>
        <taxon>Oncorhynchus</taxon>
    </lineage>
</organism>
<evidence type="ECO:0000256" key="3">
    <source>
        <dbReference type="ARBA" id="ARBA00022490"/>
    </source>
</evidence>
<keyword evidence="5" id="KW-0498">Mitosis</keyword>
<name>A0A060X7A9_ONCMY</name>
<dbReference type="GO" id="GO:0032039">
    <property type="term" value="C:integrator complex"/>
    <property type="evidence" value="ECO:0007669"/>
    <property type="project" value="TreeGrafter"/>
</dbReference>
<evidence type="ECO:0000256" key="4">
    <source>
        <dbReference type="ARBA" id="ARBA00022618"/>
    </source>
</evidence>
<gene>
    <name evidence="10" type="ORF">GSONMT00040111001</name>
</gene>
<dbReference type="AlphaFoldDB" id="A0A060X7A9"/>
<dbReference type="EMBL" id="FR905047">
    <property type="protein sequence ID" value="CDQ75336.1"/>
    <property type="molecule type" value="Genomic_DNA"/>
</dbReference>
<dbReference type="GO" id="GO:0051301">
    <property type="term" value="P:cell division"/>
    <property type="evidence" value="ECO:0007669"/>
    <property type="project" value="UniProtKB-KW"/>
</dbReference>
<dbReference type="Pfam" id="PF10221">
    <property type="entry name" value="Mat89Bb"/>
    <property type="match status" value="2"/>
</dbReference>
<dbReference type="PANTHER" id="PTHR12955">
    <property type="entry name" value="SARCOMA ANTIGEN NY-SAR-95-RELATED"/>
    <property type="match status" value="1"/>
</dbReference>
<sequence>MKMFSVSHKTAFVVDHCPYMAESSRQQVECDVLTKSRGQGMIPLAPVSKSLWTCAVECSMEYCRILYDVYPLKKLINYIVSDSEFHILNSWRQEDQSTHELMSALAAVGPPNPQEDPECCSVLHGLVAAVESLCKITEYQHEARTTLMDTADRVANRGRIICLTNAKSDTHVRMLEDCVQETILEQNKMAAGSDRLMSIQQCELVLVHIFPQGEDTLVSDRPKKEVSSLLTSEVHSVRAGRHLATKLNILVQQHFDLASTTITNIPMKVRLLSSSSPKVQAFTSPIYNLSPFSLTPTHYFLQGCVPAVLNYHITVSPFLLYPIVTDYYITVSSFLLYPIVTDYYITVRGRGGLVTTNWSFGTKSFIPVSLGCLPQDFGEFMRENRLTPVPESPDTEASGKPPAERAKAQLERYTRYWPMIISQTTIFNMQAVVPLANLIVKESLSEEDLLTCQKTVYNLVDMERKNDPLPISTVGSRGKGPKRDEQYRIMWNELETLVKTHVAGSERHQRVLDCIIACRSKPPEEEERKKRGRKREDKEDKAEKSINKDSEDKSWQESERLKGALERGKEEQGESEVIKDSPDSPEPLNKKPRLEEIQLPEKAKGPVSLLTMWTNRITVANSRKHQEFAGRISSVNNKAELYQHLKDENGMDVHENGKATR</sequence>
<comment type="similarity">
    <text evidence="8">Belongs to the Integrator subunit 13 family.</text>
</comment>
<keyword evidence="3" id="KW-0963">Cytoplasm</keyword>
<comment type="subcellular location">
    <subcellularLocation>
        <location evidence="2">Cytoplasm</location>
    </subcellularLocation>
    <subcellularLocation>
        <location evidence="1">Nucleus</location>
    </subcellularLocation>
</comment>
<evidence type="ECO:0000256" key="5">
    <source>
        <dbReference type="ARBA" id="ARBA00022776"/>
    </source>
</evidence>
<proteinExistence type="inferred from homology"/>
<evidence type="ECO:0000256" key="2">
    <source>
        <dbReference type="ARBA" id="ARBA00004496"/>
    </source>
</evidence>
<dbReference type="Proteomes" id="UP000193380">
    <property type="component" value="Unassembled WGS sequence"/>
</dbReference>
<dbReference type="PaxDb" id="8022-A0A060X7A9"/>
<keyword evidence="4" id="KW-0132">Cell division</keyword>
<evidence type="ECO:0008006" key="12">
    <source>
        <dbReference type="Google" id="ProtNLM"/>
    </source>
</evidence>
<evidence type="ECO:0000256" key="9">
    <source>
        <dbReference type="SAM" id="MobiDB-lite"/>
    </source>
</evidence>
<feature type="region of interest" description="Disordered" evidence="9">
    <location>
        <begin position="522"/>
        <end position="600"/>
    </location>
</feature>
<evidence type="ECO:0000256" key="6">
    <source>
        <dbReference type="ARBA" id="ARBA00023242"/>
    </source>
</evidence>
<reference evidence="10" key="2">
    <citation type="submission" date="2014-03" db="EMBL/GenBank/DDBJ databases">
        <authorList>
            <person name="Genoscope - CEA"/>
        </authorList>
    </citation>
    <scope>NUCLEOTIDE SEQUENCE</scope>
</reference>
<dbReference type="GO" id="GO:0051642">
    <property type="term" value="P:centrosome localization"/>
    <property type="evidence" value="ECO:0007669"/>
    <property type="project" value="TreeGrafter"/>
</dbReference>
<dbReference type="InterPro" id="IPR019355">
    <property type="entry name" value="Cell_cycle_regulator_Mat89Bb"/>
</dbReference>